<keyword evidence="4" id="KW-1185">Reference proteome</keyword>
<dbReference type="Gene3D" id="3.30.70.260">
    <property type="match status" value="1"/>
</dbReference>
<gene>
    <name evidence="3" type="ORF">EOE65_05185</name>
</gene>
<dbReference type="SUPFAM" id="SSF117991">
    <property type="entry name" value="YbeD/HP0495-like"/>
    <property type="match status" value="1"/>
</dbReference>
<evidence type="ECO:0000256" key="1">
    <source>
        <dbReference type="ARBA" id="ARBA00008460"/>
    </source>
</evidence>
<dbReference type="Proteomes" id="UP000282818">
    <property type="component" value="Unassembled WGS sequence"/>
</dbReference>
<dbReference type="GO" id="GO:0005829">
    <property type="term" value="C:cytosol"/>
    <property type="evidence" value="ECO:0007669"/>
    <property type="project" value="TreeGrafter"/>
</dbReference>
<comment type="similarity">
    <text evidence="1 2">Belongs to the UPF0250 family.</text>
</comment>
<accession>A0A437QAH3</accession>
<dbReference type="PANTHER" id="PTHR38036">
    <property type="entry name" value="UPF0250 PROTEIN YBED"/>
    <property type="match status" value="1"/>
</dbReference>
<reference evidence="3 4" key="1">
    <citation type="submission" date="2019-01" db="EMBL/GenBank/DDBJ databases">
        <authorList>
            <person name="Chen W.-M."/>
        </authorList>
    </citation>
    <scope>NUCLEOTIDE SEQUENCE [LARGE SCALE GENOMIC DNA]</scope>
    <source>
        <strain evidence="3 4">HPM-16</strain>
    </source>
</reference>
<evidence type="ECO:0000313" key="3">
    <source>
        <dbReference type="EMBL" id="RVU31383.1"/>
    </source>
</evidence>
<dbReference type="PANTHER" id="PTHR38036:SF1">
    <property type="entry name" value="UPF0250 PROTEIN YBED"/>
    <property type="match status" value="1"/>
</dbReference>
<proteinExistence type="inferred from homology"/>
<dbReference type="RefSeq" id="WP_127693241.1">
    <property type="nucleotide sequence ID" value="NZ_SACQ01000002.1"/>
</dbReference>
<dbReference type="InterPro" id="IPR007454">
    <property type="entry name" value="UPF0250_YbeD-like"/>
</dbReference>
<evidence type="ECO:0000313" key="4">
    <source>
        <dbReference type="Proteomes" id="UP000282818"/>
    </source>
</evidence>
<evidence type="ECO:0000256" key="2">
    <source>
        <dbReference type="HAMAP-Rule" id="MF_00659"/>
    </source>
</evidence>
<name>A0A437QAH3_9GAMM</name>
<dbReference type="InterPro" id="IPR027471">
    <property type="entry name" value="YbeD-like_sf"/>
</dbReference>
<protein>
    <recommendedName>
        <fullName evidence="2">UPF0250 protein EOE65_05185</fullName>
    </recommendedName>
</protein>
<comment type="caution">
    <text evidence="3">The sequence shown here is derived from an EMBL/GenBank/DDBJ whole genome shotgun (WGS) entry which is preliminary data.</text>
</comment>
<dbReference type="HAMAP" id="MF_00659">
    <property type="entry name" value="UPF0250"/>
    <property type="match status" value="1"/>
</dbReference>
<sequence length="90" mass="10140">MTNQEPPKIEFPCENYPIKVVGNKSDELHVLVLDIVRKHAPDFDETTVTFQDSSKGSFRSVRFSITATGEAQLKAMHEELIAHDSIKIVI</sequence>
<dbReference type="Pfam" id="PF04359">
    <property type="entry name" value="DUF493"/>
    <property type="match status" value="1"/>
</dbReference>
<dbReference type="EMBL" id="SACQ01000002">
    <property type="protein sequence ID" value="RVU31383.1"/>
    <property type="molecule type" value="Genomic_DNA"/>
</dbReference>
<dbReference type="AlphaFoldDB" id="A0A437QAH3"/>
<organism evidence="3 4">
    <name type="scientific">Neptunomonas marina</name>
    <dbReference type="NCBI Taxonomy" id="1815562"/>
    <lineage>
        <taxon>Bacteria</taxon>
        <taxon>Pseudomonadati</taxon>
        <taxon>Pseudomonadota</taxon>
        <taxon>Gammaproteobacteria</taxon>
        <taxon>Oceanospirillales</taxon>
        <taxon>Oceanospirillaceae</taxon>
        <taxon>Neptunomonas</taxon>
    </lineage>
</organism>